<dbReference type="InterPro" id="IPR013783">
    <property type="entry name" value="Ig-like_fold"/>
</dbReference>
<evidence type="ECO:0000313" key="3">
    <source>
        <dbReference type="EMBL" id="MCA9756411.1"/>
    </source>
</evidence>
<dbReference type="Gene3D" id="2.60.40.10">
    <property type="entry name" value="Immunoglobulins"/>
    <property type="match status" value="1"/>
</dbReference>
<dbReference type="InterPro" id="IPR036116">
    <property type="entry name" value="FN3_sf"/>
</dbReference>
<dbReference type="Proteomes" id="UP000739538">
    <property type="component" value="Unassembled WGS sequence"/>
</dbReference>
<gene>
    <name evidence="3" type="ORF">KDA27_11470</name>
</gene>
<dbReference type="InterPro" id="IPR003961">
    <property type="entry name" value="FN3_dom"/>
</dbReference>
<name>A0A956SDH8_UNCEI</name>
<evidence type="ECO:0000259" key="2">
    <source>
        <dbReference type="PROSITE" id="PS50853"/>
    </source>
</evidence>
<dbReference type="SMART" id="SM00060">
    <property type="entry name" value="FN3"/>
    <property type="match status" value="1"/>
</dbReference>
<dbReference type="InterPro" id="IPR011659">
    <property type="entry name" value="WD40"/>
</dbReference>
<sequence length="418" mass="44788">MTAHDLPEQKWFFALRSSNEVGDWSAVSNVVSTTLDATGPEPVDDLAVAGRAEHSIVLTWTAPQDAGQVSDVVSYDIRLSTEPITIDTWPSATAVVDAPTPGEPGMEQSLVVGELDAGATYYFALTSADELSNASPLSNVASAMTPAEPTVFRLTNSARPFGAGWPKWSPDGSHLVLVADWAEMGHEQVYLLSADGSEVEQVTDLPGRSAGPAFAPDGERVAFYYRASTDDPYGVWIKELTSNTEPMELVQLIGAPFHEVAWSPDGERIAYTDKLAGSRQIFLVDPATGSSTWLAGGSGSEASSPAWSPDGSKIAYVGFDSNGYHIWTMNADGTESVQLTTSGDNSNPCWSPDGMHIVYSAYDTVGQLWTIPATGGAPVQVTTSNEFAFAPAWSPDGNWIAYTVTRNDIKDVWIRSYE</sequence>
<accession>A0A956SDH8</accession>
<dbReference type="Pfam" id="PF07676">
    <property type="entry name" value="PD40"/>
    <property type="match status" value="5"/>
</dbReference>
<dbReference type="Gene3D" id="2.120.10.30">
    <property type="entry name" value="TolB, C-terminal domain"/>
    <property type="match status" value="2"/>
</dbReference>
<protein>
    <submittedName>
        <fullName evidence="3">PD40 domain-containing protein</fullName>
    </submittedName>
</protein>
<dbReference type="SUPFAM" id="SSF82171">
    <property type="entry name" value="DPP6 N-terminal domain-like"/>
    <property type="match status" value="1"/>
</dbReference>
<reference evidence="3" key="1">
    <citation type="submission" date="2020-04" db="EMBL/GenBank/DDBJ databases">
        <authorList>
            <person name="Zhang T."/>
        </authorList>
    </citation>
    <scope>NUCLEOTIDE SEQUENCE</scope>
    <source>
        <strain evidence="3">HKST-UBA02</strain>
    </source>
</reference>
<comment type="caution">
    <text evidence="3">The sequence shown here is derived from an EMBL/GenBank/DDBJ whole genome shotgun (WGS) entry which is preliminary data.</text>
</comment>
<dbReference type="AlphaFoldDB" id="A0A956SDH8"/>
<reference evidence="3" key="2">
    <citation type="journal article" date="2021" name="Microbiome">
        <title>Successional dynamics and alternative stable states in a saline activated sludge microbial community over 9 years.</title>
        <authorList>
            <person name="Wang Y."/>
            <person name="Ye J."/>
            <person name="Ju F."/>
            <person name="Liu L."/>
            <person name="Boyd J.A."/>
            <person name="Deng Y."/>
            <person name="Parks D.H."/>
            <person name="Jiang X."/>
            <person name="Yin X."/>
            <person name="Woodcroft B.J."/>
            <person name="Tyson G.W."/>
            <person name="Hugenholtz P."/>
            <person name="Polz M.F."/>
            <person name="Zhang T."/>
        </authorList>
    </citation>
    <scope>NUCLEOTIDE SEQUENCE</scope>
    <source>
        <strain evidence="3">HKST-UBA02</strain>
    </source>
</reference>
<dbReference type="CDD" id="cd00063">
    <property type="entry name" value="FN3"/>
    <property type="match status" value="1"/>
</dbReference>
<dbReference type="SUPFAM" id="SSF49265">
    <property type="entry name" value="Fibronectin type III"/>
    <property type="match status" value="1"/>
</dbReference>
<dbReference type="PANTHER" id="PTHR36842">
    <property type="entry name" value="PROTEIN TOLB HOMOLOG"/>
    <property type="match status" value="1"/>
</dbReference>
<evidence type="ECO:0000313" key="4">
    <source>
        <dbReference type="Proteomes" id="UP000739538"/>
    </source>
</evidence>
<dbReference type="PANTHER" id="PTHR36842:SF1">
    <property type="entry name" value="PROTEIN TOLB"/>
    <property type="match status" value="1"/>
</dbReference>
<proteinExistence type="inferred from homology"/>
<dbReference type="InterPro" id="IPR011042">
    <property type="entry name" value="6-blade_b-propeller_TolB-like"/>
</dbReference>
<comment type="similarity">
    <text evidence="1">Belongs to the TolB family.</text>
</comment>
<dbReference type="PROSITE" id="PS50853">
    <property type="entry name" value="FN3"/>
    <property type="match status" value="1"/>
</dbReference>
<evidence type="ECO:0000256" key="1">
    <source>
        <dbReference type="ARBA" id="ARBA00009820"/>
    </source>
</evidence>
<feature type="domain" description="Fibronectin type-III" evidence="2">
    <location>
        <begin position="42"/>
        <end position="148"/>
    </location>
</feature>
<organism evidence="3 4">
    <name type="scientific">Eiseniibacteriota bacterium</name>
    <dbReference type="NCBI Taxonomy" id="2212470"/>
    <lineage>
        <taxon>Bacteria</taxon>
        <taxon>Candidatus Eiseniibacteriota</taxon>
    </lineage>
</organism>
<dbReference type="EMBL" id="JAGQHS010000052">
    <property type="protein sequence ID" value="MCA9756411.1"/>
    <property type="molecule type" value="Genomic_DNA"/>
</dbReference>